<name>A0A6J5ZCU1_9ZZZZ</name>
<evidence type="ECO:0000313" key="1">
    <source>
        <dbReference type="EMBL" id="CAB4340431.1"/>
    </source>
</evidence>
<reference evidence="1" key="1">
    <citation type="submission" date="2020-05" db="EMBL/GenBank/DDBJ databases">
        <authorList>
            <person name="Chiriac C."/>
            <person name="Salcher M."/>
            <person name="Ghai R."/>
            <person name="Kavagutti S V."/>
        </authorList>
    </citation>
    <scope>NUCLEOTIDE SEQUENCE</scope>
</reference>
<accession>A0A6J5ZCU1</accession>
<proteinExistence type="predicted"/>
<dbReference type="AlphaFoldDB" id="A0A6J5ZCU1"/>
<gene>
    <name evidence="1" type="ORF">UFOPK3522_00540</name>
</gene>
<dbReference type="EMBL" id="CAESAO010000031">
    <property type="protein sequence ID" value="CAB4340431.1"/>
    <property type="molecule type" value="Genomic_DNA"/>
</dbReference>
<protein>
    <submittedName>
        <fullName evidence="1">Unannotated protein</fullName>
    </submittedName>
</protein>
<organism evidence="1">
    <name type="scientific">freshwater metagenome</name>
    <dbReference type="NCBI Taxonomy" id="449393"/>
    <lineage>
        <taxon>unclassified sequences</taxon>
        <taxon>metagenomes</taxon>
        <taxon>ecological metagenomes</taxon>
    </lineage>
</organism>
<sequence>MLWATCVALTGVVILAWVAWNRALSRHRIAEFGGRKLRASGPIDFSTDALGRPVVVAEGAPTSRLLEVDLVDGVKMIGPVSAPS</sequence>